<dbReference type="PANTHER" id="PTHR43072:SF51">
    <property type="entry name" value="ABC SUPERFAMILY TRANSPORT PROTEIN"/>
    <property type="match status" value="1"/>
</dbReference>
<dbReference type="GO" id="GO:0005840">
    <property type="term" value="C:ribosome"/>
    <property type="evidence" value="ECO:0007669"/>
    <property type="project" value="UniProtKB-KW"/>
</dbReference>
<comment type="caution">
    <text evidence="4">The sequence shown here is derived from an EMBL/GenBank/DDBJ whole genome shotgun (WGS) entry which is preliminary data.</text>
</comment>
<keyword evidence="4" id="KW-0687">Ribonucleoprotein</keyword>
<evidence type="ECO:0000256" key="2">
    <source>
        <dbReference type="ARBA" id="ARBA00023315"/>
    </source>
</evidence>
<keyword evidence="4" id="KW-0689">Ribosomal protein</keyword>
<evidence type="ECO:0000313" key="4">
    <source>
        <dbReference type="EMBL" id="MBB5873740.1"/>
    </source>
</evidence>
<gene>
    <name evidence="4" type="ORF">F4553_007174</name>
</gene>
<dbReference type="SUPFAM" id="SSF55729">
    <property type="entry name" value="Acyl-CoA N-acyltransferases (Nat)"/>
    <property type="match status" value="1"/>
</dbReference>
<feature type="domain" description="N-acetyltransferase" evidence="3">
    <location>
        <begin position="172"/>
        <end position="305"/>
    </location>
</feature>
<dbReference type="CDD" id="cd04301">
    <property type="entry name" value="NAT_SF"/>
    <property type="match status" value="2"/>
</dbReference>
<dbReference type="InterPro" id="IPR000182">
    <property type="entry name" value="GNAT_dom"/>
</dbReference>
<reference evidence="4 5" key="1">
    <citation type="submission" date="2020-08" db="EMBL/GenBank/DDBJ databases">
        <title>Sequencing the genomes of 1000 actinobacteria strains.</title>
        <authorList>
            <person name="Klenk H.-P."/>
        </authorList>
    </citation>
    <scope>NUCLEOTIDE SEQUENCE [LARGE SCALE GENOMIC DNA]</scope>
    <source>
        <strain evidence="4 5">DSM 45362</strain>
    </source>
</reference>
<accession>A0A841C446</accession>
<dbReference type="EMBL" id="JACHMN010000003">
    <property type="protein sequence ID" value="MBB5873740.1"/>
    <property type="molecule type" value="Genomic_DNA"/>
</dbReference>
<dbReference type="Pfam" id="PF00583">
    <property type="entry name" value="Acetyltransf_1"/>
    <property type="match status" value="2"/>
</dbReference>
<keyword evidence="1" id="KW-0808">Transferase</keyword>
<organism evidence="4 5">
    <name type="scientific">Allocatelliglobosispora scoriae</name>
    <dbReference type="NCBI Taxonomy" id="643052"/>
    <lineage>
        <taxon>Bacteria</taxon>
        <taxon>Bacillati</taxon>
        <taxon>Actinomycetota</taxon>
        <taxon>Actinomycetes</taxon>
        <taxon>Micromonosporales</taxon>
        <taxon>Micromonosporaceae</taxon>
        <taxon>Allocatelliglobosispora</taxon>
    </lineage>
</organism>
<dbReference type="AlphaFoldDB" id="A0A841C446"/>
<evidence type="ECO:0000313" key="5">
    <source>
        <dbReference type="Proteomes" id="UP000587527"/>
    </source>
</evidence>
<dbReference type="GO" id="GO:0016747">
    <property type="term" value="F:acyltransferase activity, transferring groups other than amino-acyl groups"/>
    <property type="evidence" value="ECO:0007669"/>
    <property type="project" value="InterPro"/>
</dbReference>
<keyword evidence="2" id="KW-0012">Acyltransferase</keyword>
<dbReference type="RefSeq" id="WP_184845294.1">
    <property type="nucleotide sequence ID" value="NZ_JACHMN010000003.1"/>
</dbReference>
<dbReference type="Gene3D" id="3.40.630.30">
    <property type="match status" value="2"/>
</dbReference>
<keyword evidence="5" id="KW-1185">Reference proteome</keyword>
<sequence length="305" mass="32759">MTTTRPATADETDNWSAGWQARLHSGLGSHPLPSGAVNQHVQRRLQQLSSASERAIECLVDERGTAVGVVVMTMPGRADGNAYLLDIWVEPEHRRRGHGRAALAWAGSWAVKHGGRPAFGIDPSDPAQVALLGDFPVRARQMVKAVAEPIELPPGVVGRPMTDAEFTGWRAEQVEAYAVEKAEAGLGTIEESRAQSAAEFDELLPGGVATAGHALRCVEVGGEVVGTVWIGHGYAPEMSWVYGVEVAEAHRGRGYGRAAMLLGEQTTLEGGNSWLGLNVFGPNERALSLYRSLSYDVFEERRAAD</sequence>
<protein>
    <submittedName>
        <fullName evidence="4">Ribosomal protein S18 acetylase RimI-like enzyme</fullName>
    </submittedName>
</protein>
<dbReference type="Proteomes" id="UP000587527">
    <property type="component" value="Unassembled WGS sequence"/>
</dbReference>
<dbReference type="PROSITE" id="PS51186">
    <property type="entry name" value="GNAT"/>
    <property type="match status" value="2"/>
</dbReference>
<dbReference type="PANTHER" id="PTHR43072">
    <property type="entry name" value="N-ACETYLTRANSFERASE"/>
    <property type="match status" value="1"/>
</dbReference>
<dbReference type="InterPro" id="IPR016181">
    <property type="entry name" value="Acyl_CoA_acyltransferase"/>
</dbReference>
<feature type="domain" description="N-acetyltransferase" evidence="3">
    <location>
        <begin position="2"/>
        <end position="153"/>
    </location>
</feature>
<proteinExistence type="predicted"/>
<name>A0A841C446_9ACTN</name>
<evidence type="ECO:0000259" key="3">
    <source>
        <dbReference type="PROSITE" id="PS51186"/>
    </source>
</evidence>
<evidence type="ECO:0000256" key="1">
    <source>
        <dbReference type="ARBA" id="ARBA00022679"/>
    </source>
</evidence>